<accession>A0A1L6ZN45</accession>
<dbReference type="RefSeq" id="WP_075623496.1">
    <property type="nucleotide sequence ID" value="NZ_CP015607.1"/>
</dbReference>
<evidence type="ECO:0008006" key="4">
    <source>
        <dbReference type="Google" id="ProtNLM"/>
    </source>
</evidence>
<proteinExistence type="predicted"/>
<dbReference type="AlphaFoldDB" id="A0A1L6ZN45"/>
<keyword evidence="1" id="KW-1133">Transmembrane helix</keyword>
<evidence type="ECO:0000313" key="2">
    <source>
        <dbReference type="EMBL" id="APT47931.1"/>
    </source>
</evidence>
<organism evidence="2 3">
    <name type="scientific">Bacillus safensis</name>
    <dbReference type="NCBI Taxonomy" id="561879"/>
    <lineage>
        <taxon>Bacteria</taxon>
        <taxon>Bacillati</taxon>
        <taxon>Bacillota</taxon>
        <taxon>Bacilli</taxon>
        <taxon>Bacillales</taxon>
        <taxon>Bacillaceae</taxon>
        <taxon>Bacillus</taxon>
    </lineage>
</organism>
<keyword evidence="1" id="KW-0472">Membrane</keyword>
<evidence type="ECO:0000313" key="3">
    <source>
        <dbReference type="Proteomes" id="UP000185426"/>
    </source>
</evidence>
<reference evidence="2 3" key="1">
    <citation type="submission" date="2016-05" db="EMBL/GenBank/DDBJ databases">
        <title>Complete Genome and Methylome Analysis of Psychrotrophic Bacterial Isolates from Antarctic Lake Untersee.</title>
        <authorList>
            <person name="Fomenkov A."/>
            <person name="Akimov V.N."/>
            <person name="Vasilyeva L.V."/>
            <person name="Andersen D."/>
            <person name="Vincze T."/>
            <person name="Roberts R.J."/>
        </authorList>
    </citation>
    <scope>NUCLEOTIDE SEQUENCE [LARGE SCALE GENOMIC DNA]</scope>
    <source>
        <strain evidence="2 3">U14-5</strain>
    </source>
</reference>
<keyword evidence="1" id="KW-0812">Transmembrane</keyword>
<protein>
    <recommendedName>
        <fullName evidence="4">Competence protein ComG</fullName>
    </recommendedName>
</protein>
<feature type="transmembrane region" description="Helical" evidence="1">
    <location>
        <begin position="6"/>
        <end position="26"/>
    </location>
</feature>
<gene>
    <name evidence="2" type="ORF">BSA145_19895</name>
</gene>
<sequence length="127" mass="14676">MKREEGFIYPHVLAAILFFLLILGAVTMGFQKELKSAELTISFYKKQQLFRVGVSEAASTVERICEKQKTHIDTEEGRVTLKRMKCDLKKKLVLVLVKVKTKDGLSDERELMLDWKTGEIMRWANPD</sequence>
<name>A0A1L6ZN45_BACIA</name>
<evidence type="ECO:0000256" key="1">
    <source>
        <dbReference type="SAM" id="Phobius"/>
    </source>
</evidence>
<dbReference type="EMBL" id="CP015607">
    <property type="protein sequence ID" value="APT47931.1"/>
    <property type="molecule type" value="Genomic_DNA"/>
</dbReference>
<dbReference type="Proteomes" id="UP000185426">
    <property type="component" value="Chromosome"/>
</dbReference>